<evidence type="ECO:0000256" key="1">
    <source>
        <dbReference type="SAM" id="MobiDB-lite"/>
    </source>
</evidence>
<reference evidence="2 3" key="1">
    <citation type="journal article" name="Sci. Rep.">
        <title>Genome-scale phylogenetic analyses confirm Olpidium as the closest living zoosporic fungus to the non-flagellated, terrestrial fungi.</title>
        <authorList>
            <person name="Chang Y."/>
            <person name="Rochon D."/>
            <person name="Sekimoto S."/>
            <person name="Wang Y."/>
            <person name="Chovatia M."/>
            <person name="Sandor L."/>
            <person name="Salamov A."/>
            <person name="Grigoriev I.V."/>
            <person name="Stajich J.E."/>
            <person name="Spatafora J.W."/>
        </authorList>
    </citation>
    <scope>NUCLEOTIDE SEQUENCE [LARGE SCALE GENOMIC DNA]</scope>
    <source>
        <strain evidence="2">S191</strain>
    </source>
</reference>
<organism evidence="2 3">
    <name type="scientific">Olpidium bornovanus</name>
    <dbReference type="NCBI Taxonomy" id="278681"/>
    <lineage>
        <taxon>Eukaryota</taxon>
        <taxon>Fungi</taxon>
        <taxon>Fungi incertae sedis</taxon>
        <taxon>Olpidiomycota</taxon>
        <taxon>Olpidiomycotina</taxon>
        <taxon>Olpidiomycetes</taxon>
        <taxon>Olpidiales</taxon>
        <taxon>Olpidiaceae</taxon>
        <taxon>Olpidium</taxon>
    </lineage>
</organism>
<dbReference type="Proteomes" id="UP000673691">
    <property type="component" value="Unassembled WGS sequence"/>
</dbReference>
<comment type="caution">
    <text evidence="2">The sequence shown here is derived from an EMBL/GenBank/DDBJ whole genome shotgun (WGS) entry which is preliminary data.</text>
</comment>
<dbReference type="EMBL" id="JAEFCI010009091">
    <property type="protein sequence ID" value="KAG5458027.1"/>
    <property type="molecule type" value="Genomic_DNA"/>
</dbReference>
<proteinExistence type="predicted"/>
<sequence>MRRVGNAHEPTCQRGSSGHLTPHPPVAPPSLPSETYTHVNRAAKFDCLISRAVGDSVYLRGLRDPPVR</sequence>
<accession>A0A8H7ZRT5</accession>
<dbReference type="AlphaFoldDB" id="A0A8H7ZRT5"/>
<evidence type="ECO:0000313" key="3">
    <source>
        <dbReference type="Proteomes" id="UP000673691"/>
    </source>
</evidence>
<keyword evidence="3" id="KW-1185">Reference proteome</keyword>
<feature type="region of interest" description="Disordered" evidence="1">
    <location>
        <begin position="1"/>
        <end position="35"/>
    </location>
</feature>
<evidence type="ECO:0000313" key="2">
    <source>
        <dbReference type="EMBL" id="KAG5458027.1"/>
    </source>
</evidence>
<name>A0A8H7ZRT5_9FUNG</name>
<gene>
    <name evidence="2" type="ORF">BJ554DRAFT_1833</name>
</gene>
<feature type="compositionally biased region" description="Pro residues" evidence="1">
    <location>
        <begin position="22"/>
        <end position="31"/>
    </location>
</feature>
<protein>
    <submittedName>
        <fullName evidence="2">Uncharacterized protein</fullName>
    </submittedName>
</protein>